<evidence type="ECO:0000313" key="2">
    <source>
        <dbReference type="Proteomes" id="UP001501367"/>
    </source>
</evidence>
<reference evidence="2" key="1">
    <citation type="journal article" date="2019" name="Int. J. Syst. Evol. Microbiol.">
        <title>The Global Catalogue of Microorganisms (GCM) 10K type strain sequencing project: providing services to taxonomists for standard genome sequencing and annotation.</title>
        <authorList>
            <consortium name="The Broad Institute Genomics Platform"/>
            <consortium name="The Broad Institute Genome Sequencing Center for Infectious Disease"/>
            <person name="Wu L."/>
            <person name="Ma J."/>
        </authorList>
    </citation>
    <scope>NUCLEOTIDE SEQUENCE [LARGE SCALE GENOMIC DNA]</scope>
    <source>
        <strain evidence="2">JCM 17336</strain>
    </source>
</reference>
<accession>A0ABP7EV68</accession>
<organism evidence="1 2">
    <name type="scientific">Flavobacterium ginsengisoli</name>
    <dbReference type="NCBI Taxonomy" id="871694"/>
    <lineage>
        <taxon>Bacteria</taxon>
        <taxon>Pseudomonadati</taxon>
        <taxon>Bacteroidota</taxon>
        <taxon>Flavobacteriia</taxon>
        <taxon>Flavobacteriales</taxon>
        <taxon>Flavobacteriaceae</taxon>
        <taxon>Flavobacterium</taxon>
    </lineage>
</organism>
<dbReference type="GO" id="GO:0004519">
    <property type="term" value="F:endonuclease activity"/>
    <property type="evidence" value="ECO:0007669"/>
    <property type="project" value="UniProtKB-KW"/>
</dbReference>
<keyword evidence="1" id="KW-0540">Nuclease</keyword>
<keyword evidence="1" id="KW-0378">Hydrolase</keyword>
<keyword evidence="1" id="KW-0255">Endonuclease</keyword>
<protein>
    <submittedName>
        <fullName evidence="1">HpaII family restriction endonuclease</fullName>
    </submittedName>
</protein>
<keyword evidence="2" id="KW-1185">Reference proteome</keyword>
<comment type="caution">
    <text evidence="1">The sequence shown here is derived from an EMBL/GenBank/DDBJ whole genome shotgun (WGS) entry which is preliminary data.</text>
</comment>
<sequence length="383" mass="44598">MIKGNKGEWSELYVLTKLLADGKLFQSDLNLNKDENNYYEITKVYKEESTSMLEFDRDTEVNLYQITNNKRTFLKKLTVDYFTNNCPVILNGIIQGKGKSFSIESSNDFLNEIEVNKLTALSTSKSDIKLRIYDYRLAKETDLGFSIKSLLGEDSTLFNTGVGNNFIFEIENNLGISLDDFNGQTYKPLGRISKITARLKKIIDSGLEIKFKEIQSKQLWRNLKMIDGDLPEILAYALFYRWINRDSSLTNVANMLEMNDPLNFYDGEKSNQKLYEYKLKRFLAECAMGMTSETPWHGVYDATGGVIIPKKDGDIVCFHIYDFNLFREYLIKNTIFEQPSTGEDEKKPGYPRTRKGTKKYYYGWLYEETDKLYFKINLQIRFK</sequence>
<dbReference type="InterPro" id="IPR019062">
    <property type="entry name" value="Restrct_endonuc_II_HpaII"/>
</dbReference>
<dbReference type="Proteomes" id="UP001501367">
    <property type="component" value="Unassembled WGS sequence"/>
</dbReference>
<proteinExistence type="predicted"/>
<dbReference type="Pfam" id="PF09561">
    <property type="entry name" value="RE_HpaII"/>
    <property type="match status" value="1"/>
</dbReference>
<evidence type="ECO:0000313" key="1">
    <source>
        <dbReference type="EMBL" id="GAA3725579.1"/>
    </source>
</evidence>
<gene>
    <name evidence="1" type="ORF">GCM10022422_03520</name>
</gene>
<name>A0ABP7EV68_9FLAO</name>
<dbReference type="EMBL" id="BAABDT010000001">
    <property type="protein sequence ID" value="GAA3725579.1"/>
    <property type="molecule type" value="Genomic_DNA"/>
</dbReference>
<dbReference type="RefSeq" id="WP_278019775.1">
    <property type="nucleotide sequence ID" value="NZ_BAABDT010000001.1"/>
</dbReference>